<comment type="similarity">
    <text evidence="1 3">Belongs to the TPP enzyme family.</text>
</comment>
<comment type="caution">
    <text evidence="7">The sequence shown here is derived from an EMBL/GenBank/DDBJ whole genome shotgun (WGS) entry which is preliminary data.</text>
</comment>
<dbReference type="Pfam" id="PF02776">
    <property type="entry name" value="TPP_enzyme_N"/>
    <property type="match status" value="1"/>
</dbReference>
<evidence type="ECO:0000313" key="7">
    <source>
        <dbReference type="EMBL" id="MBB4930401.1"/>
    </source>
</evidence>
<dbReference type="GO" id="GO:0000287">
    <property type="term" value="F:magnesium ion binding"/>
    <property type="evidence" value="ECO:0007669"/>
    <property type="project" value="InterPro"/>
</dbReference>
<protein>
    <submittedName>
        <fullName evidence="7">Benzoylformate decarboxylase</fullName>
        <ecNumber evidence="7">4.1.1.7</ecNumber>
    </submittedName>
</protein>
<evidence type="ECO:0000259" key="5">
    <source>
        <dbReference type="Pfam" id="PF02775"/>
    </source>
</evidence>
<dbReference type="GO" id="GO:0050695">
    <property type="term" value="F:benzoylformate decarboxylase activity"/>
    <property type="evidence" value="ECO:0007669"/>
    <property type="project" value="UniProtKB-EC"/>
</dbReference>
<sequence length="547" mass="57375">MAQPHGTGAPPRSVRDATLDGLREYGLTTIFSNPGSTEVGFLTDLPEDLRFVLALHEGSVVGMATGWAIARDRPALVLLHTTAGLGNAVGALATARVNRAPLVVLVGQQDRRHLALEPFLAGKLRDLAGDYPVRVEEPATAQDVPGAIARCRHAAADARGPALVIVPMDDWAAPAESDRVVAAARHVTRADGVEDAGVASLASLLNEADAPALVTGAGTDSEEGWAGLVALAERIGAPVFQESFGARAGFPQDHPLFAGFLPADRPGLRATLAGRDAVLAVGAPVFRQYPYTEGPLVEPGTRVGLLTDDPAEAYRSPVETAVLAPIPAALRLLARHAAARQWTAAPHKDTTTIEAPERPAPGQPMLPAHVLAALAERVPADTVFVEETPSSRPEMHRRVPARRPLGFLSAAMGGLGFALPAATGVRMARPDRPVIAVVGDGSSLYQVQALWSAARYGAGVLFVVLSNGRYAVMDRLAERHGGKPAWPGFPELAVSGLARELSCPSQRVEALDDLVAILDSVVPTLREREEPLVLDVAVAAEADFSGI</sequence>
<evidence type="ECO:0000256" key="2">
    <source>
        <dbReference type="ARBA" id="ARBA00023052"/>
    </source>
</evidence>
<dbReference type="Pfam" id="PF00205">
    <property type="entry name" value="TPP_enzyme_M"/>
    <property type="match status" value="1"/>
</dbReference>
<dbReference type="InterPro" id="IPR012000">
    <property type="entry name" value="Thiamin_PyroP_enz_cen_dom"/>
</dbReference>
<feature type="domain" description="Thiamine pyrophosphate enzyme TPP-binding" evidence="5">
    <location>
        <begin position="395"/>
        <end position="536"/>
    </location>
</feature>
<dbReference type="Gene3D" id="3.40.50.1220">
    <property type="entry name" value="TPP-binding domain"/>
    <property type="match status" value="1"/>
</dbReference>
<accession>A0A7W7RFC7</accession>
<dbReference type="SUPFAM" id="SSF52467">
    <property type="entry name" value="DHS-like NAD/FAD-binding domain"/>
    <property type="match status" value="1"/>
</dbReference>
<dbReference type="CDD" id="cd07035">
    <property type="entry name" value="TPP_PYR_POX_like"/>
    <property type="match status" value="1"/>
</dbReference>
<evidence type="ECO:0000256" key="3">
    <source>
        <dbReference type="RuleBase" id="RU362132"/>
    </source>
</evidence>
<dbReference type="InterPro" id="IPR011766">
    <property type="entry name" value="TPP_enzyme_TPP-bd"/>
</dbReference>
<dbReference type="Gene3D" id="3.40.50.970">
    <property type="match status" value="2"/>
</dbReference>
<organism evidence="7 8">
    <name type="scientific">Lipingzhangella halophila</name>
    <dbReference type="NCBI Taxonomy" id="1783352"/>
    <lineage>
        <taxon>Bacteria</taxon>
        <taxon>Bacillati</taxon>
        <taxon>Actinomycetota</taxon>
        <taxon>Actinomycetes</taxon>
        <taxon>Streptosporangiales</taxon>
        <taxon>Nocardiopsidaceae</taxon>
        <taxon>Lipingzhangella</taxon>
    </lineage>
</organism>
<dbReference type="InterPro" id="IPR029061">
    <property type="entry name" value="THDP-binding"/>
</dbReference>
<dbReference type="RefSeq" id="WP_184575566.1">
    <property type="nucleotide sequence ID" value="NZ_JACHJT010000001.1"/>
</dbReference>
<evidence type="ECO:0000256" key="1">
    <source>
        <dbReference type="ARBA" id="ARBA00007812"/>
    </source>
</evidence>
<gene>
    <name evidence="7" type="ORF">F4561_001221</name>
</gene>
<dbReference type="Pfam" id="PF02775">
    <property type="entry name" value="TPP_enzyme_C"/>
    <property type="match status" value="1"/>
</dbReference>
<proteinExistence type="inferred from homology"/>
<dbReference type="PANTHER" id="PTHR18968:SF133">
    <property type="entry name" value="BENZOYLFORMATE DECARBOXYLASE"/>
    <property type="match status" value="1"/>
</dbReference>
<keyword evidence="7" id="KW-0456">Lyase</keyword>
<dbReference type="CDD" id="cd02002">
    <property type="entry name" value="TPP_BFDC"/>
    <property type="match status" value="1"/>
</dbReference>
<feature type="domain" description="Thiamine pyrophosphate enzyme central" evidence="4">
    <location>
        <begin position="199"/>
        <end position="331"/>
    </location>
</feature>
<dbReference type="EMBL" id="JACHJT010000001">
    <property type="protein sequence ID" value="MBB4930401.1"/>
    <property type="molecule type" value="Genomic_DNA"/>
</dbReference>
<dbReference type="InterPro" id="IPR045229">
    <property type="entry name" value="TPP_enz"/>
</dbReference>
<keyword evidence="8" id="KW-1185">Reference proteome</keyword>
<name>A0A7W7RFC7_9ACTN</name>
<feature type="domain" description="Thiamine pyrophosphate enzyme N-terminal TPP-binding" evidence="6">
    <location>
        <begin position="13"/>
        <end position="115"/>
    </location>
</feature>
<evidence type="ECO:0000259" key="4">
    <source>
        <dbReference type="Pfam" id="PF00205"/>
    </source>
</evidence>
<dbReference type="EC" id="4.1.1.7" evidence="7"/>
<dbReference type="InterPro" id="IPR012001">
    <property type="entry name" value="Thiamin_PyroP_enz_TPP-bd_dom"/>
</dbReference>
<evidence type="ECO:0000259" key="6">
    <source>
        <dbReference type="Pfam" id="PF02776"/>
    </source>
</evidence>
<dbReference type="SUPFAM" id="SSF52518">
    <property type="entry name" value="Thiamin diphosphate-binding fold (THDP-binding)"/>
    <property type="match status" value="2"/>
</dbReference>
<dbReference type="AlphaFoldDB" id="A0A7W7RFC7"/>
<dbReference type="GO" id="GO:0003984">
    <property type="term" value="F:acetolactate synthase activity"/>
    <property type="evidence" value="ECO:0007669"/>
    <property type="project" value="TreeGrafter"/>
</dbReference>
<dbReference type="PANTHER" id="PTHR18968">
    <property type="entry name" value="THIAMINE PYROPHOSPHATE ENZYMES"/>
    <property type="match status" value="1"/>
</dbReference>
<dbReference type="GO" id="GO:0050660">
    <property type="term" value="F:flavin adenine dinucleotide binding"/>
    <property type="evidence" value="ECO:0007669"/>
    <property type="project" value="TreeGrafter"/>
</dbReference>
<reference evidence="7 8" key="1">
    <citation type="submission" date="2020-08" db="EMBL/GenBank/DDBJ databases">
        <title>Sequencing the genomes of 1000 actinobacteria strains.</title>
        <authorList>
            <person name="Klenk H.-P."/>
        </authorList>
    </citation>
    <scope>NUCLEOTIDE SEQUENCE [LARGE SCALE GENOMIC DNA]</scope>
    <source>
        <strain evidence="7 8">DSM 102030</strain>
    </source>
</reference>
<dbReference type="GO" id="GO:0030976">
    <property type="term" value="F:thiamine pyrophosphate binding"/>
    <property type="evidence" value="ECO:0007669"/>
    <property type="project" value="InterPro"/>
</dbReference>
<dbReference type="Proteomes" id="UP000523007">
    <property type="component" value="Unassembled WGS sequence"/>
</dbReference>
<dbReference type="InterPro" id="IPR029035">
    <property type="entry name" value="DHS-like_NAD/FAD-binding_dom"/>
</dbReference>
<keyword evidence="2 3" id="KW-0786">Thiamine pyrophosphate</keyword>
<evidence type="ECO:0000313" key="8">
    <source>
        <dbReference type="Proteomes" id="UP000523007"/>
    </source>
</evidence>